<evidence type="ECO:0000313" key="2">
    <source>
        <dbReference type="EMBL" id="GFP25128.1"/>
    </source>
</evidence>
<dbReference type="GO" id="GO:0045892">
    <property type="term" value="P:negative regulation of DNA-templated transcription"/>
    <property type="evidence" value="ECO:0007669"/>
    <property type="project" value="TreeGrafter"/>
</dbReference>
<dbReference type="Gene3D" id="3.40.1410.10">
    <property type="entry name" value="Chorismate lyase-like"/>
    <property type="match status" value="1"/>
</dbReference>
<comment type="caution">
    <text evidence="2">The sequence shown here is derived from an EMBL/GenBank/DDBJ whole genome shotgun (WGS) entry which is preliminary data.</text>
</comment>
<dbReference type="Proteomes" id="UP000543224">
    <property type="component" value="Unassembled WGS sequence"/>
</dbReference>
<dbReference type="InterPro" id="IPR050679">
    <property type="entry name" value="Bact_HTH_transcr_reg"/>
</dbReference>
<dbReference type="SUPFAM" id="SSF64288">
    <property type="entry name" value="Chorismate lyase-like"/>
    <property type="match status" value="1"/>
</dbReference>
<dbReference type="InterPro" id="IPR028978">
    <property type="entry name" value="Chorismate_lyase_/UTRA_dom_sf"/>
</dbReference>
<feature type="non-terminal residue" evidence="2">
    <location>
        <position position="1"/>
    </location>
</feature>
<proteinExistence type="predicted"/>
<name>A0A6V8NXY5_9ACTN</name>
<dbReference type="InterPro" id="IPR011663">
    <property type="entry name" value="UTRA"/>
</dbReference>
<organism evidence="2 3">
    <name type="scientific">Candidatus Hakubella thermalkaliphila</name>
    <dbReference type="NCBI Taxonomy" id="2754717"/>
    <lineage>
        <taxon>Bacteria</taxon>
        <taxon>Bacillati</taxon>
        <taxon>Actinomycetota</taxon>
        <taxon>Actinomycetota incertae sedis</taxon>
        <taxon>Candidatus Hakubellales</taxon>
        <taxon>Candidatus Hakubellaceae</taxon>
        <taxon>Candidatus Hakubella</taxon>
    </lineage>
</organism>
<dbReference type="PANTHER" id="PTHR44846:SF1">
    <property type="entry name" value="MANNOSYL-D-GLYCERATE TRANSPORT_METABOLISM SYSTEM REPRESSOR MNGR-RELATED"/>
    <property type="match status" value="1"/>
</dbReference>
<sequence length="94" mass="10537">FRGSRNPTPLGVGGCQDLLSQKYGVEPIKAQEFFEPTLVDQYEAMVLGVKQGSPALLLERITYTLNDRPIELCKGVIRGDRCRLSVELLKREQS</sequence>
<gene>
    <name evidence="2" type="ORF">HKBW3S25_00578</name>
</gene>
<evidence type="ECO:0000313" key="3">
    <source>
        <dbReference type="Proteomes" id="UP000543224"/>
    </source>
</evidence>
<dbReference type="EMBL" id="BLRX01000041">
    <property type="protein sequence ID" value="GFP25128.1"/>
    <property type="molecule type" value="Genomic_DNA"/>
</dbReference>
<dbReference type="Pfam" id="PF07702">
    <property type="entry name" value="UTRA"/>
    <property type="match status" value="1"/>
</dbReference>
<feature type="domain" description="UbiC transcription regulator-associated" evidence="1">
    <location>
        <begin position="16"/>
        <end position="82"/>
    </location>
</feature>
<evidence type="ECO:0000259" key="1">
    <source>
        <dbReference type="Pfam" id="PF07702"/>
    </source>
</evidence>
<reference evidence="2 3" key="1">
    <citation type="journal article" date="2020" name="Front. Microbiol.">
        <title>Single-cell genomics of novel Actinobacteria with the Wood-Ljungdahl pathway discovered in a serpentinizing system.</title>
        <authorList>
            <person name="Merino N."/>
            <person name="Kawai M."/>
            <person name="Boyd E.S."/>
            <person name="Colman D.R."/>
            <person name="McGlynn S.E."/>
            <person name="Nealson K.H."/>
            <person name="Kurokawa K."/>
            <person name="Hongoh Y."/>
        </authorList>
    </citation>
    <scope>NUCLEOTIDE SEQUENCE [LARGE SCALE GENOMIC DNA]</scope>
    <source>
        <strain evidence="2 3">S25</strain>
    </source>
</reference>
<dbReference type="PANTHER" id="PTHR44846">
    <property type="entry name" value="MANNOSYL-D-GLYCERATE TRANSPORT/METABOLISM SYSTEM REPRESSOR MNGR-RELATED"/>
    <property type="match status" value="1"/>
</dbReference>
<dbReference type="GO" id="GO:0003677">
    <property type="term" value="F:DNA binding"/>
    <property type="evidence" value="ECO:0007669"/>
    <property type="project" value="InterPro"/>
</dbReference>
<accession>A0A6V8NXY5</accession>
<dbReference type="AlphaFoldDB" id="A0A6V8NXY5"/>
<protein>
    <submittedName>
        <fullName evidence="2">GntR family transcriptional regulator</fullName>
    </submittedName>
</protein>